<sequence length="69" mass="7700">MDTHNENAFTQLYENEKGNLPNLYADVDSSQEIEAGSKSHAGKPPSYPSSPNQFYAYKKSLSKSDKGRM</sequence>
<evidence type="ECO:0000256" key="1">
    <source>
        <dbReference type="SAM" id="MobiDB-lite"/>
    </source>
</evidence>
<proteinExistence type="predicted"/>
<comment type="caution">
    <text evidence="2">The sequence shown here is derived from an EMBL/GenBank/DDBJ whole genome shotgun (WGS) entry which is preliminary data.</text>
</comment>
<feature type="region of interest" description="Disordered" evidence="1">
    <location>
        <begin position="30"/>
        <end position="69"/>
    </location>
</feature>
<dbReference type="Proteomes" id="UP000886743">
    <property type="component" value="Unassembled WGS sequence"/>
</dbReference>
<dbReference type="AlphaFoldDB" id="A0A9D1SZ65"/>
<gene>
    <name evidence="2" type="ORF">IAC74_01170</name>
</gene>
<reference evidence="2" key="2">
    <citation type="journal article" date="2021" name="PeerJ">
        <title>Extensive microbial diversity within the chicken gut microbiome revealed by metagenomics and culture.</title>
        <authorList>
            <person name="Gilroy R."/>
            <person name="Ravi A."/>
            <person name="Getino M."/>
            <person name="Pursley I."/>
            <person name="Horton D.L."/>
            <person name="Alikhan N.F."/>
            <person name="Baker D."/>
            <person name="Gharbi K."/>
            <person name="Hall N."/>
            <person name="Watson M."/>
            <person name="Adriaenssens E.M."/>
            <person name="Foster-Nyarko E."/>
            <person name="Jarju S."/>
            <person name="Secka A."/>
            <person name="Antonio M."/>
            <person name="Oren A."/>
            <person name="Chaudhuri R.R."/>
            <person name="La Ragione R."/>
            <person name="Hildebrand F."/>
            <person name="Pallen M.J."/>
        </authorList>
    </citation>
    <scope>NUCLEOTIDE SEQUENCE</scope>
    <source>
        <strain evidence="2">4920</strain>
    </source>
</reference>
<evidence type="ECO:0000313" key="3">
    <source>
        <dbReference type="Proteomes" id="UP000886743"/>
    </source>
</evidence>
<reference evidence="2" key="1">
    <citation type="submission" date="2020-10" db="EMBL/GenBank/DDBJ databases">
        <authorList>
            <person name="Gilroy R."/>
        </authorList>
    </citation>
    <scope>NUCLEOTIDE SEQUENCE</scope>
    <source>
        <strain evidence="2">4920</strain>
    </source>
</reference>
<protein>
    <submittedName>
        <fullName evidence="2">Uncharacterized protein</fullName>
    </submittedName>
</protein>
<accession>A0A9D1SZ65</accession>
<name>A0A9D1SZ65_9FIRM</name>
<organism evidence="2 3">
    <name type="scientific">Candidatus Aphodoplasma excrementigallinarum</name>
    <dbReference type="NCBI Taxonomy" id="2840673"/>
    <lineage>
        <taxon>Bacteria</taxon>
        <taxon>Bacillati</taxon>
        <taxon>Bacillota</taxon>
        <taxon>Clostridia</taxon>
        <taxon>Eubacteriales</taxon>
        <taxon>Candidatus Aphodoplasma</taxon>
    </lineage>
</organism>
<evidence type="ECO:0000313" key="2">
    <source>
        <dbReference type="EMBL" id="HIV02155.1"/>
    </source>
</evidence>
<dbReference type="EMBL" id="DVOF01000033">
    <property type="protein sequence ID" value="HIV02155.1"/>
    <property type="molecule type" value="Genomic_DNA"/>
</dbReference>